<dbReference type="KEGG" id="ttf:THTE_2857"/>
<dbReference type="GO" id="GO:0004673">
    <property type="term" value="F:protein histidine kinase activity"/>
    <property type="evidence" value="ECO:0007669"/>
    <property type="project" value="UniProtKB-EC"/>
</dbReference>
<evidence type="ECO:0000259" key="10">
    <source>
        <dbReference type="PROSITE" id="PS50109"/>
    </source>
</evidence>
<dbReference type="InterPro" id="IPR003660">
    <property type="entry name" value="HAMP_dom"/>
</dbReference>
<dbReference type="PANTHER" id="PTHR44936">
    <property type="entry name" value="SENSOR PROTEIN CREC"/>
    <property type="match status" value="1"/>
</dbReference>
<dbReference type="SMART" id="SM00387">
    <property type="entry name" value="HATPase_c"/>
    <property type="match status" value="1"/>
</dbReference>
<dbReference type="SUPFAM" id="SSF55874">
    <property type="entry name" value="ATPase domain of HSP90 chaperone/DNA topoisomerase II/histidine kinase"/>
    <property type="match status" value="1"/>
</dbReference>
<dbReference type="PANTHER" id="PTHR44936:SF10">
    <property type="entry name" value="SENSOR PROTEIN RSTB"/>
    <property type="match status" value="1"/>
</dbReference>
<organism evidence="12 13">
    <name type="scientific">Thermogutta terrifontis</name>
    <dbReference type="NCBI Taxonomy" id="1331910"/>
    <lineage>
        <taxon>Bacteria</taxon>
        <taxon>Pseudomonadati</taxon>
        <taxon>Planctomycetota</taxon>
        <taxon>Planctomycetia</taxon>
        <taxon>Pirellulales</taxon>
        <taxon>Thermoguttaceae</taxon>
        <taxon>Thermogutta</taxon>
    </lineage>
</organism>
<feature type="domain" description="HAMP" evidence="11">
    <location>
        <begin position="202"/>
        <end position="254"/>
    </location>
</feature>
<evidence type="ECO:0000256" key="4">
    <source>
        <dbReference type="ARBA" id="ARBA00022553"/>
    </source>
</evidence>
<dbReference type="InterPro" id="IPR004358">
    <property type="entry name" value="Sig_transdc_His_kin-like_C"/>
</dbReference>
<evidence type="ECO:0000313" key="13">
    <source>
        <dbReference type="Proteomes" id="UP000215086"/>
    </source>
</evidence>
<evidence type="ECO:0000256" key="8">
    <source>
        <dbReference type="ARBA" id="ARBA00022840"/>
    </source>
</evidence>
<dbReference type="EMBL" id="CP018477">
    <property type="protein sequence ID" value="ASV75459.1"/>
    <property type="molecule type" value="Genomic_DNA"/>
</dbReference>
<dbReference type="InterPro" id="IPR036890">
    <property type="entry name" value="HATPase_C_sf"/>
</dbReference>
<dbReference type="PROSITE" id="PS50109">
    <property type="entry name" value="HIS_KIN"/>
    <property type="match status" value="1"/>
</dbReference>
<dbReference type="Proteomes" id="UP000215086">
    <property type="component" value="Chromosome"/>
</dbReference>
<keyword evidence="8" id="KW-0067">ATP-binding</keyword>
<evidence type="ECO:0000256" key="9">
    <source>
        <dbReference type="SAM" id="Phobius"/>
    </source>
</evidence>
<reference evidence="12 13" key="1">
    <citation type="journal article" name="Front. Microbiol.">
        <title>Sugar Metabolism of the First Thermophilic Planctomycete Thermogutta terrifontis: Comparative Genomic and Transcriptomic Approaches.</title>
        <authorList>
            <person name="Elcheninov A.G."/>
            <person name="Menzel P."/>
            <person name="Gudbergsdottir S.R."/>
            <person name="Slesarev A.I."/>
            <person name="Kadnikov V.V."/>
            <person name="Krogh A."/>
            <person name="Bonch-Osmolovskaya E.A."/>
            <person name="Peng X."/>
            <person name="Kublanov I.V."/>
        </authorList>
    </citation>
    <scope>NUCLEOTIDE SEQUENCE [LARGE SCALE GENOMIC DNA]</scope>
    <source>
        <strain evidence="12 13">R1</strain>
    </source>
</reference>
<dbReference type="RefSeq" id="WP_095415514.1">
    <property type="nucleotide sequence ID" value="NZ_CP018477.1"/>
</dbReference>
<evidence type="ECO:0000256" key="2">
    <source>
        <dbReference type="ARBA" id="ARBA00004370"/>
    </source>
</evidence>
<evidence type="ECO:0000256" key="7">
    <source>
        <dbReference type="ARBA" id="ARBA00022777"/>
    </source>
</evidence>
<dbReference type="Pfam" id="PF00672">
    <property type="entry name" value="HAMP"/>
    <property type="match status" value="1"/>
</dbReference>
<dbReference type="InterPro" id="IPR003594">
    <property type="entry name" value="HATPase_dom"/>
</dbReference>
<dbReference type="Pfam" id="PF02518">
    <property type="entry name" value="HATPase_c"/>
    <property type="match status" value="1"/>
</dbReference>
<evidence type="ECO:0000256" key="5">
    <source>
        <dbReference type="ARBA" id="ARBA00022679"/>
    </source>
</evidence>
<dbReference type="PROSITE" id="PS50885">
    <property type="entry name" value="HAMP"/>
    <property type="match status" value="1"/>
</dbReference>
<keyword evidence="9" id="KW-0812">Transmembrane</keyword>
<feature type="transmembrane region" description="Helical" evidence="9">
    <location>
        <begin position="178"/>
        <end position="201"/>
    </location>
</feature>
<dbReference type="SMART" id="SM00304">
    <property type="entry name" value="HAMP"/>
    <property type="match status" value="1"/>
</dbReference>
<sequence>MLLSRLQYGFTQSAVRWLADRRRSLAWRLFTGFVLVALSSSLLAGLGTALFWRQHVQKRQERELQRVADIVTHARFPLGRSVLRQMRELSGVEFVTASRAGQILDSTIPLDKTDEKVLTTILGQHPEGRDPSRTVNLSGKQYRVKKIPVAYRTGSPDDAHAVLLLREQAALLSEMAPILPATGVAAGCAVALSAIVSIWLARSIAKPLSDLARATVRAARDWNASIPIPSTNNEVCDLAVAIQQMIRQRQEFERALRDEERNHALHEIGRGLAHQLRNLVTALRLAVDLHVQSCHEAGADDELRVAYRQLQVMEVTLREFLTLTAQLPHPELVDLRALLDEVLELLQPAIEHAQVTLRVEVSPDSDGKFPVEGHRWALFQLMANLITNGFEAARQGSHQPQVWVLLERRDNKGRLVVRDNGPGVADHVQERLFKAPVTTKPDGIGLGLLVCQTVAAQHHGTLSWSRQREWTEFVFEFPLASSGNPSTVESQA</sequence>
<keyword evidence="13" id="KW-1185">Reference proteome</keyword>
<dbReference type="GO" id="GO:0007165">
    <property type="term" value="P:signal transduction"/>
    <property type="evidence" value="ECO:0007669"/>
    <property type="project" value="InterPro"/>
</dbReference>
<accession>A0A286RHM3</accession>
<dbReference type="Gene3D" id="3.30.565.10">
    <property type="entry name" value="Histidine kinase-like ATPase, C-terminal domain"/>
    <property type="match status" value="1"/>
</dbReference>
<evidence type="ECO:0000256" key="6">
    <source>
        <dbReference type="ARBA" id="ARBA00022741"/>
    </source>
</evidence>
<feature type="transmembrane region" description="Helical" evidence="9">
    <location>
        <begin position="25"/>
        <end position="52"/>
    </location>
</feature>
<evidence type="ECO:0000313" key="12">
    <source>
        <dbReference type="EMBL" id="ASV75459.1"/>
    </source>
</evidence>
<keyword evidence="4" id="KW-0597">Phosphoprotein</keyword>
<comment type="subcellular location">
    <subcellularLocation>
        <location evidence="2">Membrane</location>
    </subcellularLocation>
</comment>
<gene>
    <name evidence="12" type="ORF">THTE_2857</name>
</gene>
<dbReference type="GO" id="GO:0016020">
    <property type="term" value="C:membrane"/>
    <property type="evidence" value="ECO:0007669"/>
    <property type="project" value="UniProtKB-SubCell"/>
</dbReference>
<evidence type="ECO:0000256" key="1">
    <source>
        <dbReference type="ARBA" id="ARBA00000085"/>
    </source>
</evidence>
<comment type="catalytic activity">
    <reaction evidence="1">
        <text>ATP + protein L-histidine = ADP + protein N-phospho-L-histidine.</text>
        <dbReference type="EC" id="2.7.13.3"/>
    </reaction>
</comment>
<dbReference type="InterPro" id="IPR005467">
    <property type="entry name" value="His_kinase_dom"/>
</dbReference>
<dbReference type="GO" id="GO:0005524">
    <property type="term" value="F:ATP binding"/>
    <property type="evidence" value="ECO:0007669"/>
    <property type="project" value="UniProtKB-KW"/>
</dbReference>
<keyword evidence="9" id="KW-0472">Membrane</keyword>
<dbReference type="EC" id="2.7.13.3" evidence="3"/>
<dbReference type="Gene3D" id="6.10.340.10">
    <property type="match status" value="1"/>
</dbReference>
<protein>
    <recommendedName>
        <fullName evidence="3">histidine kinase</fullName>
        <ecNumber evidence="3">2.7.13.3</ecNumber>
    </recommendedName>
</protein>
<dbReference type="AlphaFoldDB" id="A0A286RHM3"/>
<dbReference type="InterPro" id="IPR050980">
    <property type="entry name" value="2C_sensor_his_kinase"/>
</dbReference>
<keyword evidence="7 12" id="KW-0418">Kinase</keyword>
<evidence type="ECO:0000259" key="11">
    <source>
        <dbReference type="PROSITE" id="PS50885"/>
    </source>
</evidence>
<evidence type="ECO:0000256" key="3">
    <source>
        <dbReference type="ARBA" id="ARBA00012438"/>
    </source>
</evidence>
<dbReference type="OrthoDB" id="1931120at2"/>
<keyword evidence="6" id="KW-0547">Nucleotide-binding</keyword>
<proteinExistence type="predicted"/>
<name>A0A286RHM3_9BACT</name>
<dbReference type="PRINTS" id="PR00344">
    <property type="entry name" value="BCTRLSENSOR"/>
</dbReference>
<keyword evidence="9" id="KW-1133">Transmembrane helix</keyword>
<keyword evidence="5" id="KW-0808">Transferase</keyword>
<feature type="domain" description="Histidine kinase" evidence="10">
    <location>
        <begin position="271"/>
        <end position="481"/>
    </location>
</feature>